<dbReference type="InterPro" id="IPR021133">
    <property type="entry name" value="HEAT_type_2"/>
</dbReference>
<dbReference type="InterPro" id="IPR016024">
    <property type="entry name" value="ARM-type_fold"/>
</dbReference>
<protein>
    <submittedName>
        <fullName evidence="2">HEAT repeat domain-containing protein</fullName>
    </submittedName>
</protein>
<dbReference type="GO" id="GO:0016491">
    <property type="term" value="F:oxidoreductase activity"/>
    <property type="evidence" value="ECO:0007669"/>
    <property type="project" value="TreeGrafter"/>
</dbReference>
<name>A0A7C4LNU9_9PLAN</name>
<sequence length="417" mass="44674">MPSAERCPSPSASNHIERRSSAAVWLSACLLGGMTVWISVAEQPATRIHGRTLEDWRELMGRLDLQDPASRDAVPGLIAVMESEAVPWFTRRQAALTLGRLGPHATEAVPVLIKLLDEDEGPAANSPRLWAIKALALFGPAARDAVPPLAKILDDSAAESVVRLSAIEALWRIGPAHPQTIPLLLRRVQSPVSTETERELQLAAVEALGAIGSPANAAVPALVRLLDHPDEHLRREAVTALGRMHTAAEITVEPLLNSLASDESPVVRDAAAAAVQQLPPSVAGEAVASLLSAEDPELRERSAQILGAWGKAARAWTEHLVPLWDDPSPTVRLAALQASWKMTGSAQGTALRTARLLTAEDRHVRRAALTLLEQMGQQAAEARPLLQALQNHARPDVRTAARKALQTLPSAEPSPDH</sequence>
<proteinExistence type="predicted"/>
<dbReference type="EMBL" id="DSVQ01000006">
    <property type="protein sequence ID" value="HGT38311.1"/>
    <property type="molecule type" value="Genomic_DNA"/>
</dbReference>
<reference evidence="2" key="1">
    <citation type="journal article" date="2020" name="mSystems">
        <title>Genome- and Community-Level Interaction Insights into Carbon Utilization and Element Cycling Functions of Hydrothermarchaeota in Hydrothermal Sediment.</title>
        <authorList>
            <person name="Zhou Z."/>
            <person name="Liu Y."/>
            <person name="Xu W."/>
            <person name="Pan J."/>
            <person name="Luo Z.H."/>
            <person name="Li M."/>
        </authorList>
    </citation>
    <scope>NUCLEOTIDE SEQUENCE [LARGE SCALE GENOMIC DNA]</scope>
    <source>
        <strain evidence="2">SpSt-508</strain>
    </source>
</reference>
<dbReference type="InterPro" id="IPR011989">
    <property type="entry name" value="ARM-like"/>
</dbReference>
<evidence type="ECO:0000256" key="1">
    <source>
        <dbReference type="ARBA" id="ARBA00045876"/>
    </source>
</evidence>
<dbReference type="Pfam" id="PF03130">
    <property type="entry name" value="HEAT_PBS"/>
    <property type="match status" value="1"/>
</dbReference>
<dbReference type="PROSITE" id="PS50176">
    <property type="entry name" value="ARM_REPEAT"/>
    <property type="match status" value="1"/>
</dbReference>
<dbReference type="Pfam" id="PF13646">
    <property type="entry name" value="HEAT_2"/>
    <property type="match status" value="2"/>
</dbReference>
<accession>A0A7C4LNU9</accession>
<gene>
    <name evidence="2" type="ORF">ENS64_03465</name>
</gene>
<dbReference type="PANTHER" id="PTHR12697">
    <property type="entry name" value="PBS LYASE HEAT-LIKE PROTEIN"/>
    <property type="match status" value="1"/>
</dbReference>
<evidence type="ECO:0000313" key="2">
    <source>
        <dbReference type="EMBL" id="HGT38311.1"/>
    </source>
</evidence>
<dbReference type="PROSITE" id="PS50077">
    <property type="entry name" value="HEAT_REPEAT"/>
    <property type="match status" value="1"/>
</dbReference>
<dbReference type="Gene3D" id="1.25.10.10">
    <property type="entry name" value="Leucine-rich Repeat Variant"/>
    <property type="match status" value="4"/>
</dbReference>
<comment type="function">
    <text evidence="1">Catalyzes the hydroxylation of the N(6)-(4-aminobutyl)-L-lysine intermediate produced by deoxyhypusine synthase/DHPS on a critical lysine of the eukaryotic translation initiation factor 5A/eIF-5A. This is the second step of the post-translational modification of that lysine into an unusual amino acid residue named hypusine. Hypusination is unique to mature eIF-5A factor and is essential for its function.</text>
</comment>
<organism evidence="2">
    <name type="scientific">Schlesneria paludicola</name>
    <dbReference type="NCBI Taxonomy" id="360056"/>
    <lineage>
        <taxon>Bacteria</taxon>
        <taxon>Pseudomonadati</taxon>
        <taxon>Planctomycetota</taxon>
        <taxon>Planctomycetia</taxon>
        <taxon>Planctomycetales</taxon>
        <taxon>Planctomycetaceae</taxon>
        <taxon>Schlesneria</taxon>
    </lineage>
</organism>
<dbReference type="InterPro" id="IPR000225">
    <property type="entry name" value="Armadillo"/>
</dbReference>
<comment type="caution">
    <text evidence="2">The sequence shown here is derived from an EMBL/GenBank/DDBJ whole genome shotgun (WGS) entry which is preliminary data.</text>
</comment>
<dbReference type="InterPro" id="IPR004155">
    <property type="entry name" value="PBS_lyase_HEAT"/>
</dbReference>
<dbReference type="AlphaFoldDB" id="A0A7C4LNU9"/>
<dbReference type="SUPFAM" id="SSF48371">
    <property type="entry name" value="ARM repeat"/>
    <property type="match status" value="1"/>
</dbReference>
<dbReference type="SMART" id="SM00567">
    <property type="entry name" value="EZ_HEAT"/>
    <property type="match status" value="7"/>
</dbReference>
<dbReference type="PANTHER" id="PTHR12697:SF5">
    <property type="entry name" value="DEOXYHYPUSINE HYDROXYLASE"/>
    <property type="match status" value="1"/>
</dbReference>